<reference evidence="2 3" key="1">
    <citation type="submission" date="2018-01" db="EMBL/GenBank/DDBJ databases">
        <authorList>
            <person name="Clerissi C."/>
        </authorList>
    </citation>
    <scope>NUCLEOTIDE SEQUENCE [LARGE SCALE GENOMIC DNA]</scope>
    <source>
        <strain evidence="2">Cupriavidus taiwanensis STM 3521</strain>
    </source>
</reference>
<comment type="caution">
    <text evidence="2">The sequence shown here is derived from an EMBL/GenBank/DDBJ whole genome shotgun (WGS) entry which is preliminary data.</text>
</comment>
<dbReference type="InterPro" id="IPR042100">
    <property type="entry name" value="Bug_dom1"/>
</dbReference>
<dbReference type="Proteomes" id="UP000256297">
    <property type="component" value="Chromosome CBM2589_a"/>
</dbReference>
<dbReference type="EMBL" id="OFSP01000039">
    <property type="protein sequence ID" value="SOY68891.1"/>
    <property type="molecule type" value="Genomic_DNA"/>
</dbReference>
<evidence type="ECO:0008006" key="4">
    <source>
        <dbReference type="Google" id="ProtNLM"/>
    </source>
</evidence>
<evidence type="ECO:0000256" key="1">
    <source>
        <dbReference type="ARBA" id="ARBA00006987"/>
    </source>
</evidence>
<comment type="similarity">
    <text evidence="1">Belongs to the UPF0065 (bug) family.</text>
</comment>
<dbReference type="Pfam" id="PF03401">
    <property type="entry name" value="TctC"/>
    <property type="match status" value="1"/>
</dbReference>
<dbReference type="SUPFAM" id="SSF53850">
    <property type="entry name" value="Periplasmic binding protein-like II"/>
    <property type="match status" value="1"/>
</dbReference>
<dbReference type="PIRSF" id="PIRSF017082">
    <property type="entry name" value="YflP"/>
    <property type="match status" value="1"/>
</dbReference>
<evidence type="ECO:0000313" key="2">
    <source>
        <dbReference type="EMBL" id="SOY68891.1"/>
    </source>
</evidence>
<accession>A0A975XG69</accession>
<dbReference type="PANTHER" id="PTHR42928:SF5">
    <property type="entry name" value="BLR1237 PROTEIN"/>
    <property type="match status" value="1"/>
</dbReference>
<name>A0A975XG69_9BURK</name>
<evidence type="ECO:0000313" key="3">
    <source>
        <dbReference type="Proteomes" id="UP000256297"/>
    </source>
</evidence>
<protein>
    <recommendedName>
        <fullName evidence="4">Extra-cytoplasmic solute receptor</fullName>
    </recommendedName>
</protein>
<dbReference type="Gene3D" id="3.40.190.150">
    <property type="entry name" value="Bordetella uptake gene, domain 1"/>
    <property type="match status" value="1"/>
</dbReference>
<dbReference type="InterPro" id="IPR005064">
    <property type="entry name" value="BUG"/>
</dbReference>
<proteinExistence type="inferred from homology"/>
<gene>
    <name evidence="2" type="ORF">CBM2589_A90361</name>
</gene>
<dbReference type="RefSeq" id="WP_116341269.1">
    <property type="nucleotide sequence ID" value="NZ_LT976857.1"/>
</dbReference>
<sequence length="336" mass="36048">MKKTARVSRDKLTLLLHGLLGVAVSILSWSAAASSIYPNGPIKIIVPAPPGGMADTVGRLVAEELHQNYKQAVIVDNQAGASGMIAAQNLARANADGHTIGIGYTAFLTAPIVGSSAIKFHPVKDFTPISQLADSVGVILVRSDHRSKSWRDLQRSKLQNGETLSFGVPGYGSTPHFFGSAIARDTGLKINTVPYRGEAAILTDLLAGSLEAAVLTPAIAMPFIKENKLVPLAVTNPKRSPALPNVPTIGELGLPTLGGASTWVGVFAPANTPEDIVRQISGVMQKMMAKPKVQERFIEKFGLVPVGSNEHEFKRLMERDLINWSSARDRYNIRME</sequence>
<dbReference type="CDD" id="cd07012">
    <property type="entry name" value="PBP2_Bug_TTT"/>
    <property type="match status" value="1"/>
</dbReference>
<dbReference type="AlphaFoldDB" id="A0A975XG69"/>
<dbReference type="PANTHER" id="PTHR42928">
    <property type="entry name" value="TRICARBOXYLATE-BINDING PROTEIN"/>
    <property type="match status" value="1"/>
</dbReference>
<dbReference type="Gene3D" id="3.40.190.10">
    <property type="entry name" value="Periplasmic binding protein-like II"/>
    <property type="match status" value="1"/>
</dbReference>
<organism evidence="2 3">
    <name type="scientific">Cupriavidus taiwanensis</name>
    <dbReference type="NCBI Taxonomy" id="164546"/>
    <lineage>
        <taxon>Bacteria</taxon>
        <taxon>Pseudomonadati</taxon>
        <taxon>Pseudomonadota</taxon>
        <taxon>Betaproteobacteria</taxon>
        <taxon>Burkholderiales</taxon>
        <taxon>Burkholderiaceae</taxon>
        <taxon>Cupriavidus</taxon>
    </lineage>
</organism>